<gene>
    <name evidence="2" type="ORF">IG616_21170</name>
</gene>
<dbReference type="RefSeq" id="WP_192150662.1">
    <property type="nucleotide sequence ID" value="NZ_JACYXI010000019.1"/>
</dbReference>
<evidence type="ECO:0000313" key="3">
    <source>
        <dbReference type="Proteomes" id="UP000632063"/>
    </source>
</evidence>
<dbReference type="EMBL" id="JACYXI010000019">
    <property type="protein sequence ID" value="MBD8894064.1"/>
    <property type="molecule type" value="Genomic_DNA"/>
</dbReference>
<evidence type="ECO:0000313" key="2">
    <source>
        <dbReference type="EMBL" id="MBD8894064.1"/>
    </source>
</evidence>
<reference evidence="3" key="1">
    <citation type="submission" date="2020-09" db="EMBL/GenBank/DDBJ databases">
        <title>The genome sequence of strain Labrenzia suaedae 4C16A.</title>
        <authorList>
            <person name="Liu Y."/>
        </authorList>
    </citation>
    <scope>NUCLEOTIDE SEQUENCE [LARGE SCALE GENOMIC DNA]</scope>
    <source>
        <strain evidence="3">4C16A</strain>
    </source>
</reference>
<dbReference type="Pfam" id="PF10691">
    <property type="entry name" value="DUF2497"/>
    <property type="match status" value="1"/>
</dbReference>
<feature type="region of interest" description="Disordered" evidence="1">
    <location>
        <begin position="156"/>
        <end position="194"/>
    </location>
</feature>
<feature type="compositionally biased region" description="Low complexity" evidence="1">
    <location>
        <begin position="30"/>
        <end position="39"/>
    </location>
</feature>
<proteinExistence type="predicted"/>
<feature type="compositionally biased region" description="Low complexity" evidence="1">
    <location>
        <begin position="156"/>
        <end position="178"/>
    </location>
</feature>
<feature type="compositionally biased region" description="Acidic residues" evidence="1">
    <location>
        <begin position="40"/>
        <end position="56"/>
    </location>
</feature>
<protein>
    <submittedName>
        <fullName evidence="2">DUF2497 domain-containing protein</fullName>
    </submittedName>
</protein>
<organism evidence="2 3">
    <name type="scientific">Roseibium litorale</name>
    <dbReference type="NCBI Taxonomy" id="2803841"/>
    <lineage>
        <taxon>Bacteria</taxon>
        <taxon>Pseudomonadati</taxon>
        <taxon>Pseudomonadota</taxon>
        <taxon>Alphaproteobacteria</taxon>
        <taxon>Hyphomicrobiales</taxon>
        <taxon>Stappiaceae</taxon>
        <taxon>Roseibium</taxon>
    </lineage>
</organism>
<dbReference type="InterPro" id="IPR019632">
    <property type="entry name" value="DUF2497"/>
</dbReference>
<reference evidence="2 3" key="2">
    <citation type="journal article" date="2021" name="Int. J. Syst. Evol. Microbiol.">
        <title>Roseibium litorale sp. nov., isolated from a tidal flat sediment and proposal for the reclassification of Labrenzia polysiphoniae as Roseibium polysiphoniae comb. nov.</title>
        <authorList>
            <person name="Liu Y."/>
            <person name="Pei T."/>
            <person name="Du J."/>
            <person name="Chao M."/>
            <person name="Deng M.R."/>
            <person name="Zhu H."/>
        </authorList>
    </citation>
    <scope>NUCLEOTIDE SEQUENCE [LARGE SCALE GENOMIC DNA]</scope>
    <source>
        <strain evidence="2 3">4C16A</strain>
    </source>
</reference>
<feature type="region of interest" description="Disordered" evidence="1">
    <location>
        <begin position="22"/>
        <end position="78"/>
    </location>
</feature>
<feature type="compositionally biased region" description="Acidic residues" evidence="1">
    <location>
        <begin position="179"/>
        <end position="194"/>
    </location>
</feature>
<dbReference type="Proteomes" id="UP000632063">
    <property type="component" value="Unassembled WGS sequence"/>
</dbReference>
<keyword evidence="3" id="KW-1185">Reference proteome</keyword>
<evidence type="ECO:0000256" key="1">
    <source>
        <dbReference type="SAM" id="MobiDB-lite"/>
    </source>
</evidence>
<name>A0ABR9CTD0_9HYPH</name>
<sequence length="255" mass="27467">MAKASPAEEPSMEEILASIRRIISDEEAPAEQAGAAGSADQDDNPADFEVEDDMGDATEMSQDDLDKLFDMDGDDDLDEAAADSDMEAAMAAAEEDTDEDEDVLELTEDLALSEDDVAEDGISEAIEENDVTFAPEEEEDESLDMASAMEALEVAAAAAPAPKPKAASVTKTKPVPLDDLPELEDDDPLTSDDTGEAVNAAFSNLASLYVGNAQTVEDLIKEMLRPMLKAWLDQNLPGLVEQLVQKEIERVTRRR</sequence>
<comment type="caution">
    <text evidence="2">The sequence shown here is derived from an EMBL/GenBank/DDBJ whole genome shotgun (WGS) entry which is preliminary data.</text>
</comment>
<accession>A0ABR9CTD0</accession>